<dbReference type="Gene3D" id="3.40.140.10">
    <property type="entry name" value="Cytidine Deaminase, domain 2"/>
    <property type="match status" value="1"/>
</dbReference>
<dbReference type="SUPFAM" id="SSF53927">
    <property type="entry name" value="Cytidine deaminase-like"/>
    <property type="match status" value="1"/>
</dbReference>
<comment type="cofactor">
    <cofactor evidence="7">
        <name>Zn(2+)</name>
        <dbReference type="ChEBI" id="CHEBI:29105"/>
    </cofactor>
    <text evidence="7">Binds 1 zinc ion per subunit.</text>
</comment>
<dbReference type="RefSeq" id="WP_138157843.1">
    <property type="nucleotide sequence ID" value="NZ_CP039381.1"/>
</dbReference>
<keyword evidence="2 7" id="KW-0819">tRNA processing</keyword>
<dbReference type="InterPro" id="IPR028883">
    <property type="entry name" value="tRNA_aden_deaminase"/>
</dbReference>
<comment type="subunit">
    <text evidence="7">Homodimer.</text>
</comment>
<dbReference type="GO" id="GO:0002100">
    <property type="term" value="P:tRNA wobble adenosine to inosine editing"/>
    <property type="evidence" value="ECO:0007669"/>
    <property type="project" value="UniProtKB-UniRule"/>
</dbReference>
<evidence type="ECO:0000256" key="3">
    <source>
        <dbReference type="ARBA" id="ARBA00022723"/>
    </source>
</evidence>
<dbReference type="EMBL" id="CP039381">
    <property type="protein sequence ID" value="QCT07865.1"/>
    <property type="molecule type" value="Genomic_DNA"/>
</dbReference>
<evidence type="ECO:0000256" key="5">
    <source>
        <dbReference type="ARBA" id="ARBA00022833"/>
    </source>
</evidence>
<dbReference type="InterPro" id="IPR016193">
    <property type="entry name" value="Cytidine_deaminase-like"/>
</dbReference>
<dbReference type="PANTHER" id="PTHR11079:SF179">
    <property type="entry name" value="TRNA(ADENINE(34)) DEAMINASE, CHLOROPLASTIC"/>
    <property type="match status" value="1"/>
</dbReference>
<reference evidence="9 10" key="1">
    <citation type="submission" date="2019-04" db="EMBL/GenBank/DDBJ databases">
        <authorList>
            <person name="Embree M."/>
            <person name="Gaffney J.R."/>
        </authorList>
    </citation>
    <scope>NUCLEOTIDE SEQUENCE [LARGE SCALE GENOMIC DNA]</scope>
    <source>
        <strain evidence="9 10">JE7A12</strain>
    </source>
</reference>
<organism evidence="9 10">
    <name type="scientific">Ruminococcus bovis</name>
    <dbReference type="NCBI Taxonomy" id="2564099"/>
    <lineage>
        <taxon>Bacteria</taxon>
        <taxon>Bacillati</taxon>
        <taxon>Bacillota</taxon>
        <taxon>Clostridia</taxon>
        <taxon>Eubacteriales</taxon>
        <taxon>Oscillospiraceae</taxon>
        <taxon>Ruminococcus</taxon>
    </lineage>
</organism>
<dbReference type="InterPro" id="IPR002125">
    <property type="entry name" value="CMP_dCMP_dom"/>
</dbReference>
<keyword evidence="10" id="KW-1185">Reference proteome</keyword>
<feature type="binding site" evidence="7">
    <location>
        <position position="85"/>
    </location>
    <ligand>
        <name>Zn(2+)</name>
        <dbReference type="ChEBI" id="CHEBI:29105"/>
        <note>catalytic</note>
    </ligand>
</feature>
<keyword evidence="5 7" id="KW-0862">Zinc</keyword>
<dbReference type="PROSITE" id="PS00903">
    <property type="entry name" value="CYT_DCMP_DEAMINASES_1"/>
    <property type="match status" value="1"/>
</dbReference>
<evidence type="ECO:0000313" key="9">
    <source>
        <dbReference type="EMBL" id="QCT07865.1"/>
    </source>
</evidence>
<dbReference type="PROSITE" id="PS51747">
    <property type="entry name" value="CYT_DCMP_DEAMINASES_2"/>
    <property type="match status" value="1"/>
</dbReference>
<evidence type="ECO:0000256" key="6">
    <source>
        <dbReference type="ARBA" id="ARBA00048045"/>
    </source>
</evidence>
<feature type="binding site" evidence="7">
    <location>
        <position position="82"/>
    </location>
    <ligand>
        <name>Zn(2+)</name>
        <dbReference type="ChEBI" id="CHEBI:29105"/>
        <note>catalytic</note>
    </ligand>
</feature>
<keyword evidence="4 7" id="KW-0378">Hydrolase</keyword>
<dbReference type="CDD" id="cd01285">
    <property type="entry name" value="nucleoside_deaminase"/>
    <property type="match status" value="1"/>
</dbReference>
<protein>
    <recommendedName>
        <fullName evidence="7">tRNA-specific adenosine deaminase</fullName>
        <ecNumber evidence="7">3.5.4.33</ecNumber>
    </recommendedName>
</protein>
<dbReference type="KEGG" id="ruj:E5Z56_11090"/>
<feature type="binding site" evidence="7">
    <location>
        <position position="52"/>
    </location>
    <ligand>
        <name>Zn(2+)</name>
        <dbReference type="ChEBI" id="CHEBI:29105"/>
        <note>catalytic</note>
    </ligand>
</feature>
<comment type="function">
    <text evidence="7">Catalyzes the deamination of adenosine to inosine at the wobble position 34 of tRNA(Arg2).</text>
</comment>
<proteinExistence type="inferred from homology"/>
<gene>
    <name evidence="7" type="primary">tadA</name>
    <name evidence="9" type="ORF">E5Z56_11090</name>
</gene>
<sequence>MYNEKYMDIALNEAKLALEENEVPVGAVIVKDGVVIAKAHNTREKTKNALHHAEVIAIDNACKELSGWRLWQCEMYVTMEPCPMCAGAIVNARIPNVYFGAYDKKYGACGSVINVFNMKENFKVTYKGGFKEKESLELFDKFFKYLRNKRT</sequence>
<dbReference type="EC" id="3.5.4.33" evidence="7"/>
<dbReference type="InterPro" id="IPR058535">
    <property type="entry name" value="MafB19-deam"/>
</dbReference>
<dbReference type="Pfam" id="PF14437">
    <property type="entry name" value="MafB19-deam"/>
    <property type="match status" value="1"/>
</dbReference>
<accession>A0A4P8XXF9</accession>
<dbReference type="PANTHER" id="PTHR11079">
    <property type="entry name" value="CYTOSINE DEAMINASE FAMILY MEMBER"/>
    <property type="match status" value="1"/>
</dbReference>
<feature type="domain" description="CMP/dCMP-type deaminase" evidence="8">
    <location>
        <begin position="1"/>
        <end position="120"/>
    </location>
</feature>
<keyword evidence="3 7" id="KW-0479">Metal-binding</keyword>
<comment type="similarity">
    <text evidence="1">Belongs to the cytidine and deoxycytidylate deaminase family. ADAT2 subfamily.</text>
</comment>
<evidence type="ECO:0000259" key="8">
    <source>
        <dbReference type="PROSITE" id="PS51747"/>
    </source>
</evidence>
<evidence type="ECO:0000256" key="7">
    <source>
        <dbReference type="HAMAP-Rule" id="MF_00972"/>
    </source>
</evidence>
<dbReference type="AlphaFoldDB" id="A0A4P8XXF9"/>
<comment type="catalytic activity">
    <reaction evidence="6 7">
        <text>adenosine(34) in tRNA + H2O + H(+) = inosine(34) in tRNA + NH4(+)</text>
        <dbReference type="Rhea" id="RHEA:43168"/>
        <dbReference type="Rhea" id="RHEA-COMP:10373"/>
        <dbReference type="Rhea" id="RHEA-COMP:10374"/>
        <dbReference type="ChEBI" id="CHEBI:15377"/>
        <dbReference type="ChEBI" id="CHEBI:15378"/>
        <dbReference type="ChEBI" id="CHEBI:28938"/>
        <dbReference type="ChEBI" id="CHEBI:74411"/>
        <dbReference type="ChEBI" id="CHEBI:82852"/>
        <dbReference type="EC" id="3.5.4.33"/>
    </reaction>
</comment>
<dbReference type="GO" id="GO:0008270">
    <property type="term" value="F:zinc ion binding"/>
    <property type="evidence" value="ECO:0007669"/>
    <property type="project" value="UniProtKB-UniRule"/>
</dbReference>
<dbReference type="GO" id="GO:0052717">
    <property type="term" value="F:tRNA-specific adenosine-34 deaminase activity"/>
    <property type="evidence" value="ECO:0007669"/>
    <property type="project" value="UniProtKB-UniRule"/>
</dbReference>
<dbReference type="HAMAP" id="MF_00972">
    <property type="entry name" value="tRNA_aden_deaminase"/>
    <property type="match status" value="1"/>
</dbReference>
<evidence type="ECO:0000313" key="10">
    <source>
        <dbReference type="Proteomes" id="UP000301475"/>
    </source>
</evidence>
<name>A0A4P8XXF9_9FIRM</name>
<dbReference type="OrthoDB" id="9802676at2"/>
<evidence type="ECO:0000256" key="2">
    <source>
        <dbReference type="ARBA" id="ARBA00022694"/>
    </source>
</evidence>
<evidence type="ECO:0000256" key="1">
    <source>
        <dbReference type="ARBA" id="ARBA00010669"/>
    </source>
</evidence>
<feature type="active site" description="Proton donor" evidence="7">
    <location>
        <position position="54"/>
    </location>
</feature>
<dbReference type="InterPro" id="IPR016192">
    <property type="entry name" value="APOBEC/CMP_deaminase_Zn-bd"/>
</dbReference>
<evidence type="ECO:0000256" key="4">
    <source>
        <dbReference type="ARBA" id="ARBA00022801"/>
    </source>
</evidence>
<dbReference type="Proteomes" id="UP000301475">
    <property type="component" value="Chromosome"/>
</dbReference>